<evidence type="ECO:0000256" key="1">
    <source>
        <dbReference type="ARBA" id="ARBA00005725"/>
    </source>
</evidence>
<dbReference type="GO" id="GO:0016491">
    <property type="term" value="F:oxidoreductase activity"/>
    <property type="evidence" value="ECO:0007669"/>
    <property type="project" value="UniProtKB-KW"/>
</dbReference>
<dbReference type="OrthoDB" id="10000533at2759"/>
<dbReference type="InterPro" id="IPR008030">
    <property type="entry name" value="NmrA-like"/>
</dbReference>
<dbReference type="Gene3D" id="3.40.50.720">
    <property type="entry name" value="NAD(P)-binding Rossmann-like Domain"/>
    <property type="match status" value="1"/>
</dbReference>
<keyword evidence="6" id="KW-1185">Reference proteome</keyword>
<dbReference type="Proteomes" id="UP000054481">
    <property type="component" value="Unassembled WGS sequence"/>
</dbReference>
<name>A0A0F8A610_9HYPO</name>
<keyword evidence="2" id="KW-0521">NADP</keyword>
<organism evidence="5 6">
    <name type="scientific">Hirsutella minnesotensis 3608</name>
    <dbReference type="NCBI Taxonomy" id="1043627"/>
    <lineage>
        <taxon>Eukaryota</taxon>
        <taxon>Fungi</taxon>
        <taxon>Dikarya</taxon>
        <taxon>Ascomycota</taxon>
        <taxon>Pezizomycotina</taxon>
        <taxon>Sordariomycetes</taxon>
        <taxon>Hypocreomycetidae</taxon>
        <taxon>Hypocreales</taxon>
        <taxon>Ophiocordycipitaceae</taxon>
        <taxon>Hirsutella</taxon>
    </lineage>
</organism>
<dbReference type="PANTHER" id="PTHR47706">
    <property type="entry name" value="NMRA-LIKE FAMILY PROTEIN"/>
    <property type="match status" value="1"/>
</dbReference>
<evidence type="ECO:0000313" key="6">
    <source>
        <dbReference type="Proteomes" id="UP000054481"/>
    </source>
</evidence>
<dbReference type="InterPro" id="IPR036291">
    <property type="entry name" value="NAD(P)-bd_dom_sf"/>
</dbReference>
<proteinExistence type="inferred from homology"/>
<gene>
    <name evidence="5" type="ORF">HIM_04346</name>
</gene>
<evidence type="ECO:0000256" key="3">
    <source>
        <dbReference type="ARBA" id="ARBA00023002"/>
    </source>
</evidence>
<dbReference type="Pfam" id="PF05368">
    <property type="entry name" value="NmrA"/>
    <property type="match status" value="1"/>
</dbReference>
<accession>A0A0F8A610</accession>
<sequence length="305" mass="33204">MVKIAIAGASGNFAQEITDALVATKKHELVLLSRKNTPPARLEPGVTWVQTDYSDAADLAAKLRGVHTVLSFIVVHLDADNASQKCLVDAAVRARVKRLAPSEWATSSFEHMDWYAGKGVLEYSLFQPGLLTNYLAYPLHTTKHITPIQTPFDFANRRVLAVEREDGLDGRITLTTMQDIANVVVRAVEFEGEWPVVGGIKGTELTVGQVVSLGEQIRGGPFTVGRLRPRDLEAGDIEASWIPAAGHPAFSPEEFKAMAGKLLGGMVLGISAGALNVTDEWNRLLPDYTFTGAQEFLQDAWRGKP</sequence>
<keyword evidence="3" id="KW-0560">Oxidoreductase</keyword>
<evidence type="ECO:0000259" key="4">
    <source>
        <dbReference type="Pfam" id="PF05368"/>
    </source>
</evidence>
<comment type="similarity">
    <text evidence="1">Belongs to the NmrA-type oxidoreductase family. Isoflavone reductase subfamily.</text>
</comment>
<dbReference type="SUPFAM" id="SSF51735">
    <property type="entry name" value="NAD(P)-binding Rossmann-fold domains"/>
    <property type="match status" value="1"/>
</dbReference>
<dbReference type="InterPro" id="IPR051609">
    <property type="entry name" value="NmrA/Isoflavone_reductase-like"/>
</dbReference>
<dbReference type="EMBL" id="KQ030512">
    <property type="protein sequence ID" value="KJZ76264.1"/>
    <property type="molecule type" value="Genomic_DNA"/>
</dbReference>
<evidence type="ECO:0000256" key="2">
    <source>
        <dbReference type="ARBA" id="ARBA00022857"/>
    </source>
</evidence>
<reference evidence="5 6" key="1">
    <citation type="journal article" date="2014" name="Genome Biol. Evol.">
        <title>Comparative genomics and transcriptomics analyses reveal divergent lifestyle features of nematode endoparasitic fungus Hirsutella minnesotensis.</title>
        <authorList>
            <person name="Lai Y."/>
            <person name="Liu K."/>
            <person name="Zhang X."/>
            <person name="Zhang X."/>
            <person name="Li K."/>
            <person name="Wang N."/>
            <person name="Shu C."/>
            <person name="Wu Y."/>
            <person name="Wang C."/>
            <person name="Bushley K.E."/>
            <person name="Xiang M."/>
            <person name="Liu X."/>
        </authorList>
    </citation>
    <scope>NUCLEOTIDE SEQUENCE [LARGE SCALE GENOMIC DNA]</scope>
    <source>
        <strain evidence="5 6">3608</strain>
    </source>
</reference>
<protein>
    <recommendedName>
        <fullName evidence="4">NmrA-like domain-containing protein</fullName>
    </recommendedName>
</protein>
<evidence type="ECO:0000313" key="5">
    <source>
        <dbReference type="EMBL" id="KJZ76264.1"/>
    </source>
</evidence>
<dbReference type="PANTHER" id="PTHR47706:SF4">
    <property type="entry name" value="NMRA-LIKE DOMAIN-CONTAINING PROTEIN"/>
    <property type="match status" value="1"/>
</dbReference>
<dbReference type="AlphaFoldDB" id="A0A0F8A610"/>
<feature type="domain" description="NmrA-like" evidence="4">
    <location>
        <begin position="3"/>
        <end position="106"/>
    </location>
</feature>